<sequence length="196" mass="22201">MATLWQKVGLAASAVSLVPAVTFQRLTRTENPFPPNWDWQTEYVVELLRQIMGSSMKSAGSTREQVPTTVEEIRKQFWAEKVDIWKNEATGRGPVDGVWFAENGVDVKGNDRSKTIVFLFLHGGAYQVGDAVQFWRVYIELIKRVNPLIAKSGHRLALFSLEYSLAPEHTYPAALNEAIDAYRWISEELGFKDIIV</sequence>
<evidence type="ECO:0000259" key="3">
    <source>
        <dbReference type="Pfam" id="PF07859"/>
    </source>
</evidence>
<dbReference type="InterPro" id="IPR013094">
    <property type="entry name" value="AB_hydrolase_3"/>
</dbReference>
<protein>
    <recommendedName>
        <fullName evidence="3">Alpha/beta hydrolase fold-3 domain-containing protein</fullName>
    </recommendedName>
</protein>
<gene>
    <name evidence="4" type="ORF">HK097_005269</name>
</gene>
<dbReference type="Pfam" id="PF07859">
    <property type="entry name" value="Abhydrolase_3"/>
    <property type="match status" value="1"/>
</dbReference>
<evidence type="ECO:0000313" key="4">
    <source>
        <dbReference type="EMBL" id="KAJ3032381.1"/>
    </source>
</evidence>
<dbReference type="InterPro" id="IPR029058">
    <property type="entry name" value="AB_hydrolase_fold"/>
</dbReference>
<feature type="chain" id="PRO_5042012015" description="Alpha/beta hydrolase fold-3 domain-containing protein" evidence="2">
    <location>
        <begin position="21"/>
        <end position="196"/>
    </location>
</feature>
<name>A0AAD5S7R3_9FUNG</name>
<keyword evidence="2" id="KW-0732">Signal</keyword>
<dbReference type="PANTHER" id="PTHR48081">
    <property type="entry name" value="AB HYDROLASE SUPERFAMILY PROTEIN C4A8.06C"/>
    <property type="match status" value="1"/>
</dbReference>
<dbReference type="SUPFAM" id="SSF53474">
    <property type="entry name" value="alpha/beta-Hydrolases"/>
    <property type="match status" value="1"/>
</dbReference>
<dbReference type="AlphaFoldDB" id="A0AAD5S7R3"/>
<reference evidence="4" key="1">
    <citation type="submission" date="2020-05" db="EMBL/GenBank/DDBJ databases">
        <title>Phylogenomic resolution of chytrid fungi.</title>
        <authorList>
            <person name="Stajich J.E."/>
            <person name="Amses K."/>
            <person name="Simmons R."/>
            <person name="Seto K."/>
            <person name="Myers J."/>
            <person name="Bonds A."/>
            <person name="Quandt C.A."/>
            <person name="Barry K."/>
            <person name="Liu P."/>
            <person name="Grigoriev I."/>
            <person name="Longcore J.E."/>
            <person name="James T.Y."/>
        </authorList>
    </citation>
    <scope>NUCLEOTIDE SEQUENCE</scope>
    <source>
        <strain evidence="4">JEL0318</strain>
    </source>
</reference>
<feature type="domain" description="Alpha/beta hydrolase fold-3" evidence="3">
    <location>
        <begin position="119"/>
        <end position="188"/>
    </location>
</feature>
<feature type="non-terminal residue" evidence="4">
    <location>
        <position position="1"/>
    </location>
</feature>
<dbReference type="EMBL" id="JADGJD010002473">
    <property type="protein sequence ID" value="KAJ3032381.1"/>
    <property type="molecule type" value="Genomic_DNA"/>
</dbReference>
<keyword evidence="5" id="KW-1185">Reference proteome</keyword>
<organism evidence="4 5">
    <name type="scientific">Rhizophlyctis rosea</name>
    <dbReference type="NCBI Taxonomy" id="64517"/>
    <lineage>
        <taxon>Eukaryota</taxon>
        <taxon>Fungi</taxon>
        <taxon>Fungi incertae sedis</taxon>
        <taxon>Chytridiomycota</taxon>
        <taxon>Chytridiomycota incertae sedis</taxon>
        <taxon>Chytridiomycetes</taxon>
        <taxon>Rhizophlyctidales</taxon>
        <taxon>Rhizophlyctidaceae</taxon>
        <taxon>Rhizophlyctis</taxon>
    </lineage>
</organism>
<comment type="caution">
    <text evidence="4">The sequence shown here is derived from an EMBL/GenBank/DDBJ whole genome shotgun (WGS) entry which is preliminary data.</text>
</comment>
<dbReference type="GO" id="GO:0016787">
    <property type="term" value="F:hydrolase activity"/>
    <property type="evidence" value="ECO:0007669"/>
    <property type="project" value="UniProtKB-KW"/>
</dbReference>
<keyword evidence="1" id="KW-0378">Hydrolase</keyword>
<evidence type="ECO:0000256" key="1">
    <source>
        <dbReference type="ARBA" id="ARBA00022801"/>
    </source>
</evidence>
<dbReference type="InterPro" id="IPR050300">
    <property type="entry name" value="GDXG_lipolytic_enzyme"/>
</dbReference>
<dbReference type="PANTHER" id="PTHR48081:SF11">
    <property type="entry name" value="ALPHA_BETA HYDROLASE FOLD-3 DOMAIN-CONTAINING PROTEIN-RELATED"/>
    <property type="match status" value="1"/>
</dbReference>
<dbReference type="Gene3D" id="3.40.50.1820">
    <property type="entry name" value="alpha/beta hydrolase"/>
    <property type="match status" value="1"/>
</dbReference>
<feature type="signal peptide" evidence="2">
    <location>
        <begin position="1"/>
        <end position="20"/>
    </location>
</feature>
<proteinExistence type="predicted"/>
<dbReference type="Proteomes" id="UP001212841">
    <property type="component" value="Unassembled WGS sequence"/>
</dbReference>
<accession>A0AAD5S7R3</accession>
<evidence type="ECO:0000313" key="5">
    <source>
        <dbReference type="Proteomes" id="UP001212841"/>
    </source>
</evidence>
<evidence type="ECO:0000256" key="2">
    <source>
        <dbReference type="SAM" id="SignalP"/>
    </source>
</evidence>